<dbReference type="Gene3D" id="4.10.280.10">
    <property type="entry name" value="Helix-loop-helix DNA-binding domain"/>
    <property type="match status" value="1"/>
</dbReference>
<dbReference type="GO" id="GO:0005634">
    <property type="term" value="C:nucleus"/>
    <property type="evidence" value="ECO:0007669"/>
    <property type="project" value="UniProtKB-SubCell"/>
</dbReference>
<keyword evidence="8" id="KW-1185">Reference proteome</keyword>
<evidence type="ECO:0000256" key="4">
    <source>
        <dbReference type="ARBA" id="ARBA00023163"/>
    </source>
</evidence>
<feature type="compositionally biased region" description="Low complexity" evidence="6">
    <location>
        <begin position="302"/>
        <end position="315"/>
    </location>
</feature>
<organism evidence="8 9">
    <name type="scientific">Ursus maritimus</name>
    <name type="common">Polar bear</name>
    <name type="synonym">Thalarctos maritimus</name>
    <dbReference type="NCBI Taxonomy" id="29073"/>
    <lineage>
        <taxon>Eukaryota</taxon>
        <taxon>Metazoa</taxon>
        <taxon>Chordata</taxon>
        <taxon>Craniata</taxon>
        <taxon>Vertebrata</taxon>
        <taxon>Euteleostomi</taxon>
        <taxon>Mammalia</taxon>
        <taxon>Eutheria</taxon>
        <taxon>Laurasiatheria</taxon>
        <taxon>Carnivora</taxon>
        <taxon>Caniformia</taxon>
        <taxon>Ursidae</taxon>
        <taxon>Ursus</taxon>
    </lineage>
</organism>
<dbReference type="PANTHER" id="PTHR10985">
    <property type="entry name" value="BASIC HELIX-LOOP-HELIX TRANSCRIPTION FACTOR, HES-RELATED"/>
    <property type="match status" value="1"/>
</dbReference>
<dbReference type="InterPro" id="IPR050370">
    <property type="entry name" value="HES_HEY"/>
</dbReference>
<evidence type="ECO:0000313" key="9">
    <source>
        <dbReference type="RefSeq" id="XP_008693198.2"/>
    </source>
</evidence>
<dbReference type="SMART" id="SM00353">
    <property type="entry name" value="HLH"/>
    <property type="match status" value="1"/>
</dbReference>
<sequence length="338" mass="36145">MCSSWKPARGGAPGVWPRGGGRGRALWGRHNALNTRLPPLCPAAPPACPAAPLYQAATAPSRRNARRPMGPGQPRRFKAARRVPTPAVRPRPRRPIRAGAGPDPARESRGPGGRAPRSRGPRNLGLKGGRGAILHAAWRLRTPLPRQGPSILREQISKPLMEKKRRARINVSLEQLKSLLEKHYSHQIRKRKLEKADILELSVKYMKSLQNSVQGLWLIPSGAEFPSGFRSCLPGVSQLLQRGEEGGGGLRCPLAPERAGGSTMDSAGPSAEAPAPLRPCAPTIWAPVPATGASRSPPPRLLFPGGLPGPSSSVPGPQPAPRRCTESPGPGLGVWRPW</sequence>
<feature type="region of interest" description="Disordered" evidence="6">
    <location>
        <begin position="57"/>
        <end position="128"/>
    </location>
</feature>
<dbReference type="STRING" id="29073.ENSUMAP00000033530"/>
<name>A0A384CEA8_URSMA</name>
<dbReference type="SUPFAM" id="SSF47459">
    <property type="entry name" value="HLH, helix-loop-helix DNA-binding domain"/>
    <property type="match status" value="1"/>
</dbReference>
<dbReference type="KEGG" id="umr:103666893"/>
<feature type="domain" description="BHLH" evidence="7">
    <location>
        <begin position="153"/>
        <end position="209"/>
    </location>
</feature>
<gene>
    <name evidence="9" type="primary">HES3</name>
</gene>
<evidence type="ECO:0000256" key="6">
    <source>
        <dbReference type="SAM" id="MobiDB-lite"/>
    </source>
</evidence>
<dbReference type="Pfam" id="PF00010">
    <property type="entry name" value="HLH"/>
    <property type="match status" value="1"/>
</dbReference>
<proteinExistence type="predicted"/>
<accession>A0A384CEA8</accession>
<dbReference type="RefSeq" id="XP_008693198.2">
    <property type="nucleotide sequence ID" value="XM_008694976.2"/>
</dbReference>
<dbReference type="InterPro" id="IPR036638">
    <property type="entry name" value="HLH_DNA-bd_sf"/>
</dbReference>
<evidence type="ECO:0000259" key="7">
    <source>
        <dbReference type="PROSITE" id="PS50888"/>
    </source>
</evidence>
<dbReference type="FunFam" id="4.10.280.10:FF:000077">
    <property type="entry name" value="transcription factor HES-3 isoform X2"/>
    <property type="match status" value="1"/>
</dbReference>
<dbReference type="CDD" id="cd18933">
    <property type="entry name" value="bHLH-O_HES3"/>
    <property type="match status" value="1"/>
</dbReference>
<keyword evidence="3" id="KW-0805">Transcription regulation</keyword>
<keyword evidence="5" id="KW-0539">Nucleus</keyword>
<dbReference type="Proteomes" id="UP000261680">
    <property type="component" value="Unplaced"/>
</dbReference>
<evidence type="ECO:0000256" key="3">
    <source>
        <dbReference type="ARBA" id="ARBA00023015"/>
    </source>
</evidence>
<dbReference type="CTD" id="390992"/>
<dbReference type="OrthoDB" id="6085656at2759"/>
<reference evidence="9" key="1">
    <citation type="submission" date="2025-08" db="UniProtKB">
        <authorList>
            <consortium name="RefSeq"/>
        </authorList>
    </citation>
    <scope>IDENTIFICATION</scope>
    <source>
        <tissue evidence="9">Whole blood</tissue>
    </source>
</reference>
<dbReference type="InterPro" id="IPR011598">
    <property type="entry name" value="bHLH_dom"/>
</dbReference>
<evidence type="ECO:0000256" key="2">
    <source>
        <dbReference type="ARBA" id="ARBA00022491"/>
    </source>
</evidence>
<protein>
    <submittedName>
        <fullName evidence="9">Transcription factor HES-3 isoform X1</fullName>
    </submittedName>
</protein>
<evidence type="ECO:0000256" key="5">
    <source>
        <dbReference type="ARBA" id="ARBA00023242"/>
    </source>
</evidence>
<comment type="subcellular location">
    <subcellularLocation>
        <location evidence="1">Nucleus</location>
    </subcellularLocation>
</comment>
<keyword evidence="2" id="KW-0678">Repressor</keyword>
<evidence type="ECO:0000313" key="8">
    <source>
        <dbReference type="Proteomes" id="UP000261680"/>
    </source>
</evidence>
<keyword evidence="4" id="KW-0804">Transcription</keyword>
<feature type="region of interest" description="Disordered" evidence="6">
    <location>
        <begin position="255"/>
        <end position="338"/>
    </location>
</feature>
<dbReference type="PROSITE" id="PS50888">
    <property type="entry name" value="BHLH"/>
    <property type="match status" value="1"/>
</dbReference>
<dbReference type="AlphaFoldDB" id="A0A384CEA8"/>
<feature type="compositionally biased region" description="Gly residues" evidence="6">
    <location>
        <begin position="11"/>
        <end position="20"/>
    </location>
</feature>
<dbReference type="GeneID" id="103666893"/>
<evidence type="ECO:0000256" key="1">
    <source>
        <dbReference type="ARBA" id="ARBA00004123"/>
    </source>
</evidence>
<dbReference type="GO" id="GO:0046983">
    <property type="term" value="F:protein dimerization activity"/>
    <property type="evidence" value="ECO:0007669"/>
    <property type="project" value="InterPro"/>
</dbReference>
<feature type="region of interest" description="Disordered" evidence="6">
    <location>
        <begin position="1"/>
        <end position="20"/>
    </location>
</feature>